<sequence length="184" mass="20497">MAHLLTPAPTTAATPLSARPWNSSSLYSLKNACFTTPRVCCIGNQYQHQVSNDEQVPHIREDYTLHRRRALMGLSGAVVLGLSWREEQSARAAARRPPPPPPKEKKDPNISAVQAKVLASKKRKEALKEEVARLREKGKAVNINKEPPPPAVTPTPIPASEYDRALMANRKWFHFEFTILISSS</sequence>
<keyword evidence="3" id="KW-1185">Reference proteome</keyword>
<protein>
    <submittedName>
        <fullName evidence="2">Uncharacterized protein</fullName>
    </submittedName>
</protein>
<feature type="region of interest" description="Disordered" evidence="1">
    <location>
        <begin position="88"/>
        <end position="110"/>
    </location>
</feature>
<dbReference type="Proteomes" id="UP001058974">
    <property type="component" value="Chromosome 7"/>
</dbReference>
<organism evidence="2 3">
    <name type="scientific">Pisum sativum</name>
    <name type="common">Garden pea</name>
    <name type="synonym">Lathyrus oleraceus</name>
    <dbReference type="NCBI Taxonomy" id="3888"/>
    <lineage>
        <taxon>Eukaryota</taxon>
        <taxon>Viridiplantae</taxon>
        <taxon>Streptophyta</taxon>
        <taxon>Embryophyta</taxon>
        <taxon>Tracheophyta</taxon>
        <taxon>Spermatophyta</taxon>
        <taxon>Magnoliopsida</taxon>
        <taxon>eudicotyledons</taxon>
        <taxon>Gunneridae</taxon>
        <taxon>Pentapetalae</taxon>
        <taxon>rosids</taxon>
        <taxon>fabids</taxon>
        <taxon>Fabales</taxon>
        <taxon>Fabaceae</taxon>
        <taxon>Papilionoideae</taxon>
        <taxon>50 kb inversion clade</taxon>
        <taxon>NPAAA clade</taxon>
        <taxon>Hologalegina</taxon>
        <taxon>IRL clade</taxon>
        <taxon>Fabeae</taxon>
        <taxon>Lathyrus</taxon>
    </lineage>
</organism>
<feature type="compositionally biased region" description="Pro residues" evidence="1">
    <location>
        <begin position="146"/>
        <end position="157"/>
    </location>
</feature>
<evidence type="ECO:0000313" key="3">
    <source>
        <dbReference type="Proteomes" id="UP001058974"/>
    </source>
</evidence>
<feature type="region of interest" description="Disordered" evidence="1">
    <location>
        <begin position="138"/>
        <end position="157"/>
    </location>
</feature>
<comment type="caution">
    <text evidence="2">The sequence shown here is derived from an EMBL/GenBank/DDBJ whole genome shotgun (WGS) entry which is preliminary data.</text>
</comment>
<dbReference type="PANTHER" id="PTHR37182:SF2">
    <property type="entry name" value="F24J8.11 PROTEIN"/>
    <property type="match status" value="1"/>
</dbReference>
<gene>
    <name evidence="2" type="ORF">KIW84_073092</name>
</gene>
<evidence type="ECO:0000313" key="2">
    <source>
        <dbReference type="EMBL" id="KAI5386814.1"/>
    </source>
</evidence>
<name>A0A9D4ZWU9_PEA</name>
<dbReference type="AlphaFoldDB" id="A0A9D4ZWU9"/>
<dbReference type="Gramene" id="Psat07G0309200-T1">
    <property type="protein sequence ID" value="KAI5386814.1"/>
    <property type="gene ID" value="KIW84_073092"/>
</dbReference>
<proteinExistence type="predicted"/>
<accession>A0A9D4ZWU9</accession>
<dbReference type="EMBL" id="JAMSHJ010000007">
    <property type="protein sequence ID" value="KAI5386814.1"/>
    <property type="molecule type" value="Genomic_DNA"/>
</dbReference>
<evidence type="ECO:0000256" key="1">
    <source>
        <dbReference type="SAM" id="MobiDB-lite"/>
    </source>
</evidence>
<dbReference type="PANTHER" id="PTHR37182">
    <property type="entry name" value="F24J8.11 PROTEIN"/>
    <property type="match status" value="1"/>
</dbReference>
<reference evidence="2 3" key="1">
    <citation type="journal article" date="2022" name="Nat. Genet.">
        <title>Improved pea reference genome and pan-genome highlight genomic features and evolutionary characteristics.</title>
        <authorList>
            <person name="Yang T."/>
            <person name="Liu R."/>
            <person name="Luo Y."/>
            <person name="Hu S."/>
            <person name="Wang D."/>
            <person name="Wang C."/>
            <person name="Pandey M.K."/>
            <person name="Ge S."/>
            <person name="Xu Q."/>
            <person name="Li N."/>
            <person name="Li G."/>
            <person name="Huang Y."/>
            <person name="Saxena R.K."/>
            <person name="Ji Y."/>
            <person name="Li M."/>
            <person name="Yan X."/>
            <person name="He Y."/>
            <person name="Liu Y."/>
            <person name="Wang X."/>
            <person name="Xiang C."/>
            <person name="Varshney R.K."/>
            <person name="Ding H."/>
            <person name="Gao S."/>
            <person name="Zong X."/>
        </authorList>
    </citation>
    <scope>NUCLEOTIDE SEQUENCE [LARGE SCALE GENOMIC DNA]</scope>
    <source>
        <strain evidence="2 3">cv. Zhongwan 6</strain>
    </source>
</reference>